<feature type="modified residue" description="Phosphohistidine" evidence="2">
    <location>
        <position position="58"/>
    </location>
</feature>
<feature type="domain" description="HPt" evidence="3">
    <location>
        <begin position="19"/>
        <end position="117"/>
    </location>
</feature>
<accession>A0ABW8NIA3</accession>
<dbReference type="InterPro" id="IPR036641">
    <property type="entry name" value="HPT_dom_sf"/>
</dbReference>
<keyword evidence="2" id="KW-0597">Phosphoprotein</keyword>
<keyword evidence="5" id="KW-1185">Reference proteome</keyword>
<dbReference type="Proteomes" id="UP001620597">
    <property type="component" value="Unassembled WGS sequence"/>
</dbReference>
<protein>
    <submittedName>
        <fullName evidence="4">Hpt domain-containing protein</fullName>
    </submittedName>
</protein>
<evidence type="ECO:0000256" key="2">
    <source>
        <dbReference type="PROSITE-ProRule" id="PRU00110"/>
    </source>
</evidence>
<sequence length="119" mass="13467">MKLQDHFDSESLDILRDVMDDEFDDLITLFVNDSESRLPKMNAAWVQQDVAGLGNLSHSFKGASGNVCAAALSHCNKELEDFLRDKEADDVDWTEARQLLAAINQEFAAVKECIQRHFH</sequence>
<evidence type="ECO:0000256" key="1">
    <source>
        <dbReference type="ARBA" id="ARBA00023012"/>
    </source>
</evidence>
<evidence type="ECO:0000313" key="4">
    <source>
        <dbReference type="EMBL" id="MFK4752698.1"/>
    </source>
</evidence>
<evidence type="ECO:0000259" key="3">
    <source>
        <dbReference type="PROSITE" id="PS50894"/>
    </source>
</evidence>
<organism evidence="4 5">
    <name type="scientific">Oceanobacter antarcticus</name>
    <dbReference type="NCBI Taxonomy" id="3133425"/>
    <lineage>
        <taxon>Bacteria</taxon>
        <taxon>Pseudomonadati</taxon>
        <taxon>Pseudomonadota</taxon>
        <taxon>Gammaproteobacteria</taxon>
        <taxon>Oceanospirillales</taxon>
        <taxon>Oceanospirillaceae</taxon>
        <taxon>Oceanobacter</taxon>
    </lineage>
</organism>
<dbReference type="SUPFAM" id="SSF47226">
    <property type="entry name" value="Histidine-containing phosphotransfer domain, HPT domain"/>
    <property type="match status" value="1"/>
</dbReference>
<dbReference type="RefSeq" id="WP_369857302.1">
    <property type="nucleotide sequence ID" value="NZ_JBBKTX010000010.1"/>
</dbReference>
<name>A0ABW8NIA3_9GAMM</name>
<gene>
    <name evidence="4" type="ORF">WG929_09800</name>
</gene>
<dbReference type="Pfam" id="PF01627">
    <property type="entry name" value="Hpt"/>
    <property type="match status" value="1"/>
</dbReference>
<dbReference type="Gene3D" id="1.20.120.160">
    <property type="entry name" value="HPT domain"/>
    <property type="match status" value="1"/>
</dbReference>
<reference evidence="4 5" key="1">
    <citation type="submission" date="2024-03" db="EMBL/GenBank/DDBJ databases">
        <title>High-quality draft genome sequence of Oceanobacter sp. wDCs-4.</title>
        <authorList>
            <person name="Dong C."/>
        </authorList>
    </citation>
    <scope>NUCLEOTIDE SEQUENCE [LARGE SCALE GENOMIC DNA]</scope>
    <source>
        <strain evidence="5">wDCs-4</strain>
    </source>
</reference>
<dbReference type="InterPro" id="IPR008207">
    <property type="entry name" value="Sig_transdc_His_kin_Hpt_dom"/>
</dbReference>
<dbReference type="EMBL" id="JBBKTX010000010">
    <property type="protein sequence ID" value="MFK4752698.1"/>
    <property type="molecule type" value="Genomic_DNA"/>
</dbReference>
<evidence type="ECO:0000313" key="5">
    <source>
        <dbReference type="Proteomes" id="UP001620597"/>
    </source>
</evidence>
<keyword evidence="1" id="KW-0902">Two-component regulatory system</keyword>
<comment type="caution">
    <text evidence="4">The sequence shown here is derived from an EMBL/GenBank/DDBJ whole genome shotgun (WGS) entry which is preliminary data.</text>
</comment>
<dbReference type="PROSITE" id="PS50894">
    <property type="entry name" value="HPT"/>
    <property type="match status" value="1"/>
</dbReference>
<proteinExistence type="predicted"/>